<proteinExistence type="predicted"/>
<evidence type="ECO:0000313" key="2">
    <source>
        <dbReference type="Proteomes" id="UP000061569"/>
    </source>
</evidence>
<dbReference type="STRING" id="69.GLE_4478"/>
<dbReference type="KEGG" id="lez:GLE_4478"/>
<evidence type="ECO:0000313" key="1">
    <source>
        <dbReference type="EMBL" id="ALN59819.1"/>
    </source>
</evidence>
<organism evidence="1 2">
    <name type="scientific">Lysobacter enzymogenes</name>
    <dbReference type="NCBI Taxonomy" id="69"/>
    <lineage>
        <taxon>Bacteria</taxon>
        <taxon>Pseudomonadati</taxon>
        <taxon>Pseudomonadota</taxon>
        <taxon>Gammaproteobacteria</taxon>
        <taxon>Lysobacterales</taxon>
        <taxon>Lysobacteraceae</taxon>
        <taxon>Lysobacter</taxon>
    </lineage>
</organism>
<dbReference type="Proteomes" id="UP000061569">
    <property type="component" value="Chromosome"/>
</dbReference>
<dbReference type="AlphaFoldDB" id="A0A0S2DM61"/>
<gene>
    <name evidence="1" type="ORF">GLE_4478</name>
</gene>
<dbReference type="PATRIC" id="fig|69.6.peg.4415"/>
<dbReference type="EMBL" id="CP013140">
    <property type="protein sequence ID" value="ALN59819.1"/>
    <property type="molecule type" value="Genomic_DNA"/>
</dbReference>
<sequence>MGPRDRQHSIRLKAPGLLALLLFAAVLAVAVPALRKPEHEGWIALPPQPMEATGPDIRELLRKSAQFAPAGEPPLAASCGADEVEAERLPPDFARPPAPAQTDDAPIRQRYAVLIGGPDRKTWRLDLRLDGERARLRALAPGAAATERELPLAALAPLREALSAPELWSAPQRSSVFCADRHRLRQAFFEACIDGRYYARDRACDRNAWPLLDGLWRQARALTTDAAPTPAP</sequence>
<reference evidence="1 2" key="1">
    <citation type="submission" date="2015-11" db="EMBL/GenBank/DDBJ databases">
        <title>Genome sequences of Lysobacter enzymogenes strain C3 and Lysobacter antibioticus ATCC 29479.</title>
        <authorList>
            <person name="Kobayashi D.Y."/>
        </authorList>
    </citation>
    <scope>NUCLEOTIDE SEQUENCE [LARGE SCALE GENOMIC DNA]</scope>
    <source>
        <strain evidence="1 2">C3</strain>
    </source>
</reference>
<name>A0A0S2DM61_LYSEN</name>
<accession>A0A0S2DM61</accession>
<dbReference type="OrthoDB" id="6028437at2"/>
<protein>
    <submittedName>
        <fullName evidence="1">Uncharacterized protein</fullName>
    </submittedName>
</protein>